<keyword evidence="13" id="KW-1185">Reference proteome</keyword>
<dbReference type="GO" id="GO:0016020">
    <property type="term" value="C:membrane"/>
    <property type="evidence" value="ECO:0007669"/>
    <property type="project" value="InterPro"/>
</dbReference>
<feature type="transmembrane region" description="Helical" evidence="10">
    <location>
        <begin position="143"/>
        <end position="167"/>
    </location>
</feature>
<name>A0A510V8D0_9CELL</name>
<dbReference type="GO" id="GO:0000155">
    <property type="term" value="F:phosphorelay sensor kinase activity"/>
    <property type="evidence" value="ECO:0007669"/>
    <property type="project" value="InterPro"/>
</dbReference>
<dbReference type="Proteomes" id="UP000321118">
    <property type="component" value="Unassembled WGS sequence"/>
</dbReference>
<feature type="domain" description="Signal transduction histidine kinase subgroup 3 dimerisation and phosphoacceptor" evidence="11">
    <location>
        <begin position="199"/>
        <end position="264"/>
    </location>
</feature>
<evidence type="ECO:0000256" key="4">
    <source>
        <dbReference type="ARBA" id="ARBA00022679"/>
    </source>
</evidence>
<feature type="transmembrane region" description="Helical" evidence="10">
    <location>
        <begin position="77"/>
        <end position="100"/>
    </location>
</feature>
<dbReference type="InterPro" id="IPR011712">
    <property type="entry name" value="Sig_transdc_His_kin_sub3_dim/P"/>
</dbReference>
<evidence type="ECO:0000313" key="13">
    <source>
        <dbReference type="Proteomes" id="UP000321118"/>
    </source>
</evidence>
<dbReference type="OrthoDB" id="227596at2"/>
<dbReference type="PANTHER" id="PTHR24421:SF10">
    <property type="entry name" value="NITRATE_NITRITE SENSOR PROTEIN NARQ"/>
    <property type="match status" value="1"/>
</dbReference>
<comment type="caution">
    <text evidence="12">The sequence shown here is derived from an EMBL/GenBank/DDBJ whole genome shotgun (WGS) entry which is preliminary data.</text>
</comment>
<dbReference type="EC" id="2.7.13.3" evidence="2"/>
<dbReference type="InterPro" id="IPR050482">
    <property type="entry name" value="Sensor_HK_TwoCompSys"/>
</dbReference>
<dbReference type="CDD" id="cd16917">
    <property type="entry name" value="HATPase_UhpB-NarQ-NarX-like"/>
    <property type="match status" value="1"/>
</dbReference>
<evidence type="ECO:0000256" key="7">
    <source>
        <dbReference type="ARBA" id="ARBA00022840"/>
    </source>
</evidence>
<gene>
    <name evidence="12" type="ORF">CXY01_36580</name>
</gene>
<evidence type="ECO:0000259" key="11">
    <source>
        <dbReference type="Pfam" id="PF07730"/>
    </source>
</evidence>
<dbReference type="EMBL" id="BJUB01000013">
    <property type="protein sequence ID" value="GEK23138.1"/>
    <property type="molecule type" value="Genomic_DNA"/>
</dbReference>
<sequence length="400" mass="42925">MLFATPTPPQAALSRWSRVWRYLVAFAVGLGAWSVMVAERTSFTAESDDVVAVLMLVDLVLGLMALCLLPLRRRYPLAVACLTMTATTVSTFAAGPATIALVSMATWRRRSWVVIVGVLSLVVGVASEVYSRAAFPGPDDADVPWLIAAGVIGVTYFVATMATGYYIGTRRELLASLHEQVATADRERELATERARDAERTRIAREMHDVLAHRISLVALHAGALAYRDDLTRAETLETAQTIQTNAQLALSELRQVLGVLRAGADAAGVEPPQPTLAELPALLADVREAGSAVELDTTGLAEEPRPQTLSRTSFRIVQEALTNARKHAPGEPVSVRLTGAPGSRLDIEVRNTVRTPPDERPGGVGLAGLTERAELAGGELEHGMSDGSFVVRARLPWPA</sequence>
<protein>
    <recommendedName>
        <fullName evidence="2">histidine kinase</fullName>
        <ecNumber evidence="2">2.7.13.3</ecNumber>
    </recommendedName>
</protein>
<evidence type="ECO:0000256" key="8">
    <source>
        <dbReference type="ARBA" id="ARBA00023012"/>
    </source>
</evidence>
<dbReference type="Pfam" id="PF07730">
    <property type="entry name" value="HisKA_3"/>
    <property type="match status" value="1"/>
</dbReference>
<keyword evidence="7" id="KW-0067">ATP-binding</keyword>
<feature type="coiled-coil region" evidence="9">
    <location>
        <begin position="174"/>
        <end position="201"/>
    </location>
</feature>
<keyword evidence="8" id="KW-0902">Two-component regulatory system</keyword>
<keyword evidence="10" id="KW-1133">Transmembrane helix</keyword>
<keyword evidence="6 12" id="KW-0418">Kinase</keyword>
<proteinExistence type="predicted"/>
<keyword evidence="5" id="KW-0547">Nucleotide-binding</keyword>
<dbReference type="AlphaFoldDB" id="A0A510V8D0"/>
<evidence type="ECO:0000256" key="3">
    <source>
        <dbReference type="ARBA" id="ARBA00022553"/>
    </source>
</evidence>
<accession>A0A510V8D0</accession>
<evidence type="ECO:0000256" key="5">
    <source>
        <dbReference type="ARBA" id="ARBA00022741"/>
    </source>
</evidence>
<feature type="transmembrane region" description="Helical" evidence="10">
    <location>
        <begin position="112"/>
        <end position="131"/>
    </location>
</feature>
<dbReference type="InterPro" id="IPR036890">
    <property type="entry name" value="HATPase_C_sf"/>
</dbReference>
<dbReference type="Gene3D" id="1.20.5.1930">
    <property type="match status" value="1"/>
</dbReference>
<dbReference type="PANTHER" id="PTHR24421">
    <property type="entry name" value="NITRATE/NITRITE SENSOR PROTEIN NARX-RELATED"/>
    <property type="match status" value="1"/>
</dbReference>
<evidence type="ECO:0000256" key="10">
    <source>
        <dbReference type="SAM" id="Phobius"/>
    </source>
</evidence>
<evidence type="ECO:0000313" key="12">
    <source>
        <dbReference type="EMBL" id="GEK23138.1"/>
    </source>
</evidence>
<dbReference type="GO" id="GO:0046983">
    <property type="term" value="F:protein dimerization activity"/>
    <property type="evidence" value="ECO:0007669"/>
    <property type="project" value="InterPro"/>
</dbReference>
<keyword evidence="10" id="KW-0812">Transmembrane</keyword>
<keyword evidence="10" id="KW-0472">Membrane</keyword>
<reference evidence="12 13" key="1">
    <citation type="submission" date="2019-07" db="EMBL/GenBank/DDBJ databases">
        <title>Whole genome shotgun sequence of Cellulomonas xylanilytica NBRC 101102.</title>
        <authorList>
            <person name="Hosoyama A."/>
            <person name="Uohara A."/>
            <person name="Ohji S."/>
            <person name="Ichikawa N."/>
        </authorList>
    </citation>
    <scope>NUCLEOTIDE SEQUENCE [LARGE SCALE GENOMIC DNA]</scope>
    <source>
        <strain evidence="12 13">NBRC 101102</strain>
    </source>
</reference>
<evidence type="ECO:0000256" key="6">
    <source>
        <dbReference type="ARBA" id="ARBA00022777"/>
    </source>
</evidence>
<evidence type="ECO:0000256" key="2">
    <source>
        <dbReference type="ARBA" id="ARBA00012438"/>
    </source>
</evidence>
<evidence type="ECO:0000256" key="1">
    <source>
        <dbReference type="ARBA" id="ARBA00000085"/>
    </source>
</evidence>
<dbReference type="SUPFAM" id="SSF55874">
    <property type="entry name" value="ATPase domain of HSP90 chaperone/DNA topoisomerase II/histidine kinase"/>
    <property type="match status" value="1"/>
</dbReference>
<feature type="transmembrane region" description="Helical" evidence="10">
    <location>
        <begin position="50"/>
        <end position="71"/>
    </location>
</feature>
<keyword evidence="9" id="KW-0175">Coiled coil</keyword>
<keyword evidence="4" id="KW-0808">Transferase</keyword>
<evidence type="ECO:0000256" key="9">
    <source>
        <dbReference type="SAM" id="Coils"/>
    </source>
</evidence>
<keyword evidence="3" id="KW-0597">Phosphoprotein</keyword>
<feature type="transmembrane region" description="Helical" evidence="10">
    <location>
        <begin position="20"/>
        <end position="38"/>
    </location>
</feature>
<comment type="catalytic activity">
    <reaction evidence="1">
        <text>ATP + protein L-histidine = ADP + protein N-phospho-L-histidine.</text>
        <dbReference type="EC" id="2.7.13.3"/>
    </reaction>
</comment>
<dbReference type="RefSeq" id="WP_146930409.1">
    <property type="nucleotide sequence ID" value="NZ_BJUB01000013.1"/>
</dbReference>
<dbReference type="GO" id="GO:0005524">
    <property type="term" value="F:ATP binding"/>
    <property type="evidence" value="ECO:0007669"/>
    <property type="project" value="UniProtKB-KW"/>
</dbReference>
<dbReference type="Gene3D" id="3.30.565.10">
    <property type="entry name" value="Histidine kinase-like ATPase, C-terminal domain"/>
    <property type="match status" value="1"/>
</dbReference>
<organism evidence="12 13">
    <name type="scientific">Cellulomonas xylanilytica</name>
    <dbReference type="NCBI Taxonomy" id="233583"/>
    <lineage>
        <taxon>Bacteria</taxon>
        <taxon>Bacillati</taxon>
        <taxon>Actinomycetota</taxon>
        <taxon>Actinomycetes</taxon>
        <taxon>Micrococcales</taxon>
        <taxon>Cellulomonadaceae</taxon>
        <taxon>Cellulomonas</taxon>
    </lineage>
</organism>